<name>A0A9P0B4T1_BRAAE</name>
<feature type="compositionally biased region" description="Low complexity" evidence="2">
    <location>
        <begin position="214"/>
        <end position="258"/>
    </location>
</feature>
<evidence type="ECO:0000256" key="1">
    <source>
        <dbReference type="SAM" id="Coils"/>
    </source>
</evidence>
<feature type="compositionally biased region" description="Basic and acidic residues" evidence="2">
    <location>
        <begin position="682"/>
        <end position="691"/>
    </location>
</feature>
<feature type="coiled-coil region" evidence="1">
    <location>
        <begin position="406"/>
        <end position="468"/>
    </location>
</feature>
<feature type="region of interest" description="Disordered" evidence="2">
    <location>
        <begin position="1"/>
        <end position="22"/>
    </location>
</feature>
<accession>A0A9P0B4T1</accession>
<keyword evidence="4" id="KW-1185">Reference proteome</keyword>
<dbReference type="AlphaFoldDB" id="A0A9P0B4T1"/>
<evidence type="ECO:0000313" key="4">
    <source>
        <dbReference type="Proteomes" id="UP001154078"/>
    </source>
</evidence>
<feature type="compositionally biased region" description="Basic and acidic residues" evidence="2">
    <location>
        <begin position="177"/>
        <end position="189"/>
    </location>
</feature>
<dbReference type="EMBL" id="OV121135">
    <property type="protein sequence ID" value="CAH0554920.1"/>
    <property type="molecule type" value="Genomic_DNA"/>
</dbReference>
<evidence type="ECO:0000256" key="2">
    <source>
        <dbReference type="SAM" id="MobiDB-lite"/>
    </source>
</evidence>
<dbReference type="OrthoDB" id="7475679at2759"/>
<proteinExistence type="predicted"/>
<dbReference type="Proteomes" id="UP001154078">
    <property type="component" value="Chromosome 4"/>
</dbReference>
<reference evidence="3" key="1">
    <citation type="submission" date="2021-12" db="EMBL/GenBank/DDBJ databases">
        <authorList>
            <person name="King R."/>
        </authorList>
    </citation>
    <scope>NUCLEOTIDE SEQUENCE</scope>
</reference>
<gene>
    <name evidence="3" type="ORF">MELIAE_LOCUS6383</name>
</gene>
<feature type="compositionally biased region" description="Low complexity" evidence="2">
    <location>
        <begin position="143"/>
        <end position="158"/>
    </location>
</feature>
<feature type="coiled-coil region" evidence="1">
    <location>
        <begin position="859"/>
        <end position="935"/>
    </location>
</feature>
<keyword evidence="1" id="KW-0175">Coiled coil</keyword>
<feature type="coiled-coil region" evidence="1">
    <location>
        <begin position="550"/>
        <end position="591"/>
    </location>
</feature>
<feature type="compositionally biased region" description="Polar residues" evidence="2">
    <location>
        <begin position="1"/>
        <end position="15"/>
    </location>
</feature>
<organism evidence="3 4">
    <name type="scientific">Brassicogethes aeneus</name>
    <name type="common">Rape pollen beetle</name>
    <name type="synonym">Meligethes aeneus</name>
    <dbReference type="NCBI Taxonomy" id="1431903"/>
    <lineage>
        <taxon>Eukaryota</taxon>
        <taxon>Metazoa</taxon>
        <taxon>Ecdysozoa</taxon>
        <taxon>Arthropoda</taxon>
        <taxon>Hexapoda</taxon>
        <taxon>Insecta</taxon>
        <taxon>Pterygota</taxon>
        <taxon>Neoptera</taxon>
        <taxon>Endopterygota</taxon>
        <taxon>Coleoptera</taxon>
        <taxon>Polyphaga</taxon>
        <taxon>Cucujiformia</taxon>
        <taxon>Nitidulidae</taxon>
        <taxon>Meligethinae</taxon>
        <taxon>Brassicogethes</taxon>
    </lineage>
</organism>
<feature type="region of interest" description="Disordered" evidence="2">
    <location>
        <begin position="672"/>
        <end position="699"/>
    </location>
</feature>
<feature type="coiled-coil region" evidence="1">
    <location>
        <begin position="979"/>
        <end position="1042"/>
    </location>
</feature>
<protein>
    <submittedName>
        <fullName evidence="3">Uncharacterized protein</fullName>
    </submittedName>
</protein>
<evidence type="ECO:0000313" key="3">
    <source>
        <dbReference type="EMBL" id="CAH0554920.1"/>
    </source>
</evidence>
<sequence length="1101" mass="122919">MNNTIAMESETQLHSTVDVPTETDTSINDTIVAEDPDNTIHGFNASGANETVIEKSNKELLVDLVKCEGSDSGVEVVEGQENCGYQRTLSSNSGNSHDFDTVLPRSCDSSIISCCSNYDEAFNLLVRKNSTLLEDYSRNGDVTSENGSESSSISGTTSRNKRILLNSAKKKVSVAEAKTKSALAKERSRSKPPQTPKNTTQPARLKSLDRLQGRSSTTNTPKPNNSTTTRTKLTPTTLDLNTSSKRPSSGRSSSSTRTPQLTPSDDGRWPSVYSKPAPLMCKSLRGNLEGKPKAPTQMESKTIEKYATLPRRKKEKSAETIPKKTNSRESSTNRLAVTKKQSSRETTPSKYSSIYTNKVKQKVKIYHETSIQTALTMADVEKALNGETVCYKDPREIEKVSQGVQVDISRKEFEKLEEKLKSMTEKYETLQGDYKTQTGKLEETEAKLKEEEVDKEGIKKELENNTQRVLALLGTDNNPDIPSTSNSDSLLVLENRFQNVSHVVIRQEEEIARLNSYTRSLQIELDKCLNVQKNLLLQQQELQAESIELQDFMQAEKQMVSDALKDAENEINRLKEVVHQREKEVQDKQDESNHLVRLCEERKQDMLTLQGRLNSIESKSRELLVQQGSSVSGAAVALAALIARLEGLVEELVAAYSISDQELDDVIFHNETYNSSSSPESTPEKSRKNFTDKSPSPKNGSSFVSAVINAIKNAAAQTPFSSYRDASKDNLCTDHSSSNEMLDSETEPCLMMEHVLEDVVMPDNHTHNMVSSGCSLLSSRLTQSESLKDLSQAILNRQQYEQASMSYHGSLNTSFTSEPASIDVFPSTSLVDQVIEVDNVITRLLKVIRIIQLETDDSMTELQDNRDSLAEQVEKQQETNKVVVKQLKDWEILGSRLKSEVKELMAQLWRKNTEMDKLKSELNYQREQVEKLNQDVCELSTALSKAELETRIKEEEVAEEIKKCEETGKTPSAEVLGRLVATQNEIPLLKEKLADKEKRLNDVRKEFLESRQVLTESLKNAVKEVKKQYDAIDKALEVLNKNQAIIQQYPPLAQLQRELEDTSFQTASAMPIVAPSDCNANAALLQAVGNLEIAPPINTTA</sequence>
<feature type="region of interest" description="Disordered" evidence="2">
    <location>
        <begin position="137"/>
        <end position="351"/>
    </location>
</feature>